<keyword evidence="2" id="KW-1185">Reference proteome</keyword>
<dbReference type="InterPro" id="IPR012347">
    <property type="entry name" value="Ferritin-like"/>
</dbReference>
<sequence>MDIINPMEIIKPINLSTKELDETQPLTSIEMGKLWVTYVGNSMSSQILSYFLQHCEDQYIQTLLENGLALSKDFMQRIEGFFKKGNFPIPLGLTEEDVNLGAPRLFEDDFYVHYLKYAAKAGLSLYAVAVPLVMREDIREFFVYCNQCATILLGQINNVLFEKKLIAKPPIIPTPNGNDFIKNQSYLKGFVGGIRPLHALEITHLYDNIENNATSKALLLGFHQTVKDEKIKDLFKRGLDMTEKSVKQYMEKLQIENLPTPSYIDHLVTTSTYPPFSDKIMLFHKVDMFSMKIRSFGNSLAVNGRRDIAMLYGRTLINIGLFVDDGANILIEKGWMESPPKAFDRV</sequence>
<dbReference type="eggNOG" id="ENOG502Z85B">
    <property type="taxonomic scope" value="Bacteria"/>
</dbReference>
<name>K6DP66_9BACI</name>
<evidence type="ECO:0000313" key="1">
    <source>
        <dbReference type="EMBL" id="EKN70114.1"/>
    </source>
</evidence>
<evidence type="ECO:0000313" key="2">
    <source>
        <dbReference type="Proteomes" id="UP000006316"/>
    </source>
</evidence>
<reference evidence="1 2" key="1">
    <citation type="journal article" date="2012" name="Front. Microbiol.">
        <title>Redundancy and modularity in membrane-associated dissimilatory nitrate reduction in Bacillus.</title>
        <authorList>
            <person name="Heylen K."/>
            <person name="Keltjens J."/>
        </authorList>
    </citation>
    <scope>NUCLEOTIDE SEQUENCE [LARGE SCALE GENOMIC DNA]</scope>
    <source>
        <strain evidence="2">LMG 21833T</strain>
    </source>
</reference>
<protein>
    <recommendedName>
        <fullName evidence="3">DUF3231 family protein</fullName>
    </recommendedName>
</protein>
<gene>
    <name evidence="1" type="ORF">BABA_07046</name>
</gene>
<dbReference type="Proteomes" id="UP000006316">
    <property type="component" value="Unassembled WGS sequence"/>
</dbReference>
<dbReference type="AlphaFoldDB" id="K6DP66"/>
<dbReference type="STRING" id="1117379.BABA_07046"/>
<dbReference type="Gene3D" id="1.20.1260.10">
    <property type="match status" value="2"/>
</dbReference>
<dbReference type="Pfam" id="PF11553">
    <property type="entry name" value="DUF3231"/>
    <property type="match status" value="2"/>
</dbReference>
<proteinExistence type="predicted"/>
<organism evidence="1 2">
    <name type="scientific">Neobacillus bataviensis LMG 21833</name>
    <dbReference type="NCBI Taxonomy" id="1117379"/>
    <lineage>
        <taxon>Bacteria</taxon>
        <taxon>Bacillati</taxon>
        <taxon>Bacillota</taxon>
        <taxon>Bacilli</taxon>
        <taxon>Bacillales</taxon>
        <taxon>Bacillaceae</taxon>
        <taxon>Neobacillus</taxon>
    </lineage>
</organism>
<dbReference type="EMBL" id="AJLS01000043">
    <property type="protein sequence ID" value="EKN70114.1"/>
    <property type="molecule type" value="Genomic_DNA"/>
</dbReference>
<comment type="caution">
    <text evidence="1">The sequence shown here is derived from an EMBL/GenBank/DDBJ whole genome shotgun (WGS) entry which is preliminary data.</text>
</comment>
<dbReference type="RefSeq" id="WP_007084434.1">
    <property type="nucleotide sequence ID" value="NZ_AJLS01000043.1"/>
</dbReference>
<dbReference type="InterPro" id="IPR021617">
    <property type="entry name" value="DUF3231"/>
</dbReference>
<accession>K6DP66</accession>
<dbReference type="PATRIC" id="fig|1117379.3.peg.1474"/>
<evidence type="ECO:0008006" key="3">
    <source>
        <dbReference type="Google" id="ProtNLM"/>
    </source>
</evidence>